<name>A0A5C3M1S5_9AGAR</name>
<dbReference type="Proteomes" id="UP000308652">
    <property type="component" value="Unassembled WGS sequence"/>
</dbReference>
<evidence type="ECO:0000313" key="3">
    <source>
        <dbReference type="Proteomes" id="UP000308652"/>
    </source>
</evidence>
<accession>A0A5C3M1S5</accession>
<keyword evidence="3" id="KW-1185">Reference proteome</keyword>
<gene>
    <name evidence="2" type="ORF">BDQ12DRAFT_51707</name>
</gene>
<organism evidence="2 3">
    <name type="scientific">Crucibulum laeve</name>
    <dbReference type="NCBI Taxonomy" id="68775"/>
    <lineage>
        <taxon>Eukaryota</taxon>
        <taxon>Fungi</taxon>
        <taxon>Dikarya</taxon>
        <taxon>Basidiomycota</taxon>
        <taxon>Agaricomycotina</taxon>
        <taxon>Agaricomycetes</taxon>
        <taxon>Agaricomycetidae</taxon>
        <taxon>Agaricales</taxon>
        <taxon>Agaricineae</taxon>
        <taxon>Nidulariaceae</taxon>
        <taxon>Crucibulum</taxon>
    </lineage>
</organism>
<feature type="region of interest" description="Disordered" evidence="1">
    <location>
        <begin position="1"/>
        <end position="23"/>
    </location>
</feature>
<proteinExistence type="predicted"/>
<evidence type="ECO:0000313" key="2">
    <source>
        <dbReference type="EMBL" id="TFK39344.1"/>
    </source>
</evidence>
<sequence>MLMTSSSEDRRHDSGHRRSERKKNPYDILVMPWKEIHLFLIPCEDSLSQDHCGVHGRGSSTQGKRGWTDHLLRDGLSDLFDIPGYVRGYLQNHEACTATHQGKDVEPRLPKAFKSEVQCETQHQQIELSKNTSQCCGEERHLRSGLPRLSIHGQHQAL</sequence>
<dbReference type="EMBL" id="ML213599">
    <property type="protein sequence ID" value="TFK39344.1"/>
    <property type="molecule type" value="Genomic_DNA"/>
</dbReference>
<reference evidence="2 3" key="1">
    <citation type="journal article" date="2019" name="Nat. Ecol. Evol.">
        <title>Megaphylogeny resolves global patterns of mushroom evolution.</title>
        <authorList>
            <person name="Varga T."/>
            <person name="Krizsan K."/>
            <person name="Foldi C."/>
            <person name="Dima B."/>
            <person name="Sanchez-Garcia M."/>
            <person name="Sanchez-Ramirez S."/>
            <person name="Szollosi G.J."/>
            <person name="Szarkandi J.G."/>
            <person name="Papp V."/>
            <person name="Albert L."/>
            <person name="Andreopoulos W."/>
            <person name="Angelini C."/>
            <person name="Antonin V."/>
            <person name="Barry K.W."/>
            <person name="Bougher N.L."/>
            <person name="Buchanan P."/>
            <person name="Buyck B."/>
            <person name="Bense V."/>
            <person name="Catcheside P."/>
            <person name="Chovatia M."/>
            <person name="Cooper J."/>
            <person name="Damon W."/>
            <person name="Desjardin D."/>
            <person name="Finy P."/>
            <person name="Geml J."/>
            <person name="Haridas S."/>
            <person name="Hughes K."/>
            <person name="Justo A."/>
            <person name="Karasinski D."/>
            <person name="Kautmanova I."/>
            <person name="Kiss B."/>
            <person name="Kocsube S."/>
            <person name="Kotiranta H."/>
            <person name="LaButti K.M."/>
            <person name="Lechner B.E."/>
            <person name="Liimatainen K."/>
            <person name="Lipzen A."/>
            <person name="Lukacs Z."/>
            <person name="Mihaltcheva S."/>
            <person name="Morgado L.N."/>
            <person name="Niskanen T."/>
            <person name="Noordeloos M.E."/>
            <person name="Ohm R.A."/>
            <person name="Ortiz-Santana B."/>
            <person name="Ovrebo C."/>
            <person name="Racz N."/>
            <person name="Riley R."/>
            <person name="Savchenko A."/>
            <person name="Shiryaev A."/>
            <person name="Soop K."/>
            <person name="Spirin V."/>
            <person name="Szebenyi C."/>
            <person name="Tomsovsky M."/>
            <person name="Tulloss R.E."/>
            <person name="Uehling J."/>
            <person name="Grigoriev I.V."/>
            <person name="Vagvolgyi C."/>
            <person name="Papp T."/>
            <person name="Martin F.M."/>
            <person name="Miettinen O."/>
            <person name="Hibbett D.S."/>
            <person name="Nagy L.G."/>
        </authorList>
    </citation>
    <scope>NUCLEOTIDE SEQUENCE [LARGE SCALE GENOMIC DNA]</scope>
    <source>
        <strain evidence="2 3">CBS 166.37</strain>
    </source>
</reference>
<protein>
    <submittedName>
        <fullName evidence="2">Uncharacterized protein</fullName>
    </submittedName>
</protein>
<evidence type="ECO:0000256" key="1">
    <source>
        <dbReference type="SAM" id="MobiDB-lite"/>
    </source>
</evidence>
<dbReference type="AlphaFoldDB" id="A0A5C3M1S5"/>